<dbReference type="RefSeq" id="WP_068549163.1">
    <property type="nucleotide sequence ID" value="NZ_AP013035.1"/>
</dbReference>
<dbReference type="EMBL" id="AP013035">
    <property type="protein sequence ID" value="BAT71244.1"/>
    <property type="molecule type" value="Genomic_DNA"/>
</dbReference>
<reference evidence="9" key="1">
    <citation type="journal article" date="2018" name="Science">
        <title>A primordial and reversible TCA cycle in a facultatively chemolithoautotrophic thermophile.</title>
        <authorList>
            <person name="Nunoura T."/>
            <person name="Chikaraishi Y."/>
            <person name="Izaki R."/>
            <person name="Suwa T."/>
            <person name="Sato T."/>
            <person name="Harada T."/>
            <person name="Mori K."/>
            <person name="Kato Y."/>
            <person name="Miyazaki M."/>
            <person name="Shimamura S."/>
            <person name="Yanagawa K."/>
            <person name="Shuto A."/>
            <person name="Ohkouchi N."/>
            <person name="Fujita N."/>
            <person name="Takaki Y."/>
            <person name="Atomi H."/>
            <person name="Takai K."/>
        </authorList>
    </citation>
    <scope>NUCLEOTIDE SEQUENCE [LARGE SCALE GENOMIC DNA]</scope>
    <source>
        <strain evidence="9">DSM 17441 / JCM 13301 / NBRC 103674 / ABI70S6</strain>
    </source>
</reference>
<feature type="transmembrane region" description="Helical" evidence="7">
    <location>
        <begin position="241"/>
        <end position="260"/>
    </location>
</feature>
<gene>
    <name evidence="8" type="ORF">TST_0436</name>
</gene>
<dbReference type="PANTHER" id="PTHR30188:SF4">
    <property type="entry name" value="PROTEIN TRIGALACTOSYLDIACYLGLYCEROL 1, CHLOROPLASTIC"/>
    <property type="match status" value="1"/>
</dbReference>
<feature type="transmembrane region" description="Helical" evidence="7">
    <location>
        <begin position="146"/>
        <end position="166"/>
    </location>
</feature>
<dbReference type="AlphaFoldDB" id="A0A0S3QSF5"/>
<name>A0A0S3QSF5_THET7</name>
<evidence type="ECO:0000256" key="3">
    <source>
        <dbReference type="ARBA" id="ARBA00022448"/>
    </source>
</evidence>
<accession>A0A0S3QSF5</accession>
<evidence type="ECO:0000256" key="1">
    <source>
        <dbReference type="ARBA" id="ARBA00004141"/>
    </source>
</evidence>
<dbReference type="InterPro" id="IPR003453">
    <property type="entry name" value="ABC_MlaE_roteobac"/>
</dbReference>
<dbReference type="GO" id="GO:0005548">
    <property type="term" value="F:phospholipid transporter activity"/>
    <property type="evidence" value="ECO:0007669"/>
    <property type="project" value="TreeGrafter"/>
</dbReference>
<evidence type="ECO:0000256" key="6">
    <source>
        <dbReference type="ARBA" id="ARBA00023136"/>
    </source>
</evidence>
<dbReference type="KEGG" id="ttk:TST_0436"/>
<comment type="subcellular location">
    <subcellularLocation>
        <location evidence="1">Membrane</location>
        <topology evidence="1">Multi-pass membrane protein</topology>
    </subcellularLocation>
</comment>
<dbReference type="Pfam" id="PF02405">
    <property type="entry name" value="MlaE"/>
    <property type="match status" value="1"/>
</dbReference>
<feature type="transmembrane region" description="Helical" evidence="7">
    <location>
        <begin position="20"/>
        <end position="40"/>
    </location>
</feature>
<keyword evidence="4 7" id="KW-0812">Transmembrane</keyword>
<evidence type="ECO:0000313" key="8">
    <source>
        <dbReference type="EMBL" id="BAT71244.1"/>
    </source>
</evidence>
<sequence>MENNVIIKFLIFLGRLTLTPVITLGKAGIFLSNAIAWTFIPPLKVKRLIKQIYFIGSKSITIVSLTGAFTGMVLALETFYAMRKFGAEALLGPTVALSMIRELGPVISALMITARAGSALTAEIGIMRITEQIDALELMALNPYRYLIVPNILAGLISFPLLAALFDVVGIYGGYLVGVKLLGLSPGTYFGEMRNFVDLQEILHGTYKSLTFGLLVTWVCCYCGYYTGYGAEGVSKATTRAVVASSVLILIGDYVLTSLLF</sequence>
<evidence type="ECO:0000256" key="7">
    <source>
        <dbReference type="RuleBase" id="RU362044"/>
    </source>
</evidence>
<keyword evidence="3" id="KW-0813">Transport</keyword>
<evidence type="ECO:0000256" key="2">
    <source>
        <dbReference type="ARBA" id="ARBA00007556"/>
    </source>
</evidence>
<evidence type="ECO:0000256" key="5">
    <source>
        <dbReference type="ARBA" id="ARBA00022989"/>
    </source>
</evidence>
<organism evidence="8 9">
    <name type="scientific">Thermosulfidibacter takaii (strain DSM 17441 / JCM 13301 / NBRC 103674 / ABI70S6)</name>
    <dbReference type="NCBI Taxonomy" id="1298851"/>
    <lineage>
        <taxon>Bacteria</taxon>
        <taxon>Pseudomonadati</taxon>
        <taxon>Thermosulfidibacterota</taxon>
        <taxon>Thermosulfidibacteria</taxon>
        <taxon>Thermosulfidibacterales</taxon>
        <taxon>Thermosulfidibacteraceae</taxon>
    </lineage>
</organism>
<dbReference type="OrthoDB" id="9810518at2"/>
<keyword evidence="6 7" id="KW-0472">Membrane</keyword>
<dbReference type="PATRIC" id="fig|1298851.3.peg.446"/>
<dbReference type="InterPro" id="IPR030802">
    <property type="entry name" value="Permease_MalE"/>
</dbReference>
<proteinExistence type="inferred from homology"/>
<dbReference type="STRING" id="1298851.TST_0436"/>
<keyword evidence="5 7" id="KW-1133">Transmembrane helix</keyword>
<evidence type="ECO:0000313" key="9">
    <source>
        <dbReference type="Proteomes" id="UP000063234"/>
    </source>
</evidence>
<dbReference type="GO" id="GO:0043190">
    <property type="term" value="C:ATP-binding cassette (ABC) transporter complex"/>
    <property type="evidence" value="ECO:0007669"/>
    <property type="project" value="InterPro"/>
</dbReference>
<feature type="transmembrane region" description="Helical" evidence="7">
    <location>
        <begin position="52"/>
        <end position="76"/>
    </location>
</feature>
<dbReference type="PANTHER" id="PTHR30188">
    <property type="entry name" value="ABC TRANSPORTER PERMEASE PROTEIN-RELATED"/>
    <property type="match status" value="1"/>
</dbReference>
<keyword evidence="9" id="KW-1185">Reference proteome</keyword>
<feature type="transmembrane region" description="Helical" evidence="7">
    <location>
        <begin position="210"/>
        <end position="229"/>
    </location>
</feature>
<evidence type="ECO:0000256" key="4">
    <source>
        <dbReference type="ARBA" id="ARBA00022692"/>
    </source>
</evidence>
<dbReference type="NCBIfam" id="TIGR00056">
    <property type="entry name" value="MlaE family lipid ABC transporter permease subunit"/>
    <property type="match status" value="1"/>
</dbReference>
<dbReference type="Proteomes" id="UP000063234">
    <property type="component" value="Chromosome"/>
</dbReference>
<protein>
    <submittedName>
        <fullName evidence="8">ABC transport system permease</fullName>
    </submittedName>
</protein>
<comment type="similarity">
    <text evidence="2 7">Belongs to the MlaE permease family.</text>
</comment>
<feature type="transmembrane region" description="Helical" evidence="7">
    <location>
        <begin position="172"/>
        <end position="190"/>
    </location>
</feature>